<name>A0ABZ1YYA7_9NOCA</name>
<reference evidence="1" key="1">
    <citation type="submission" date="2022-10" db="EMBL/GenBank/DDBJ databases">
        <title>The complete genomes of actinobacterial strains from the NBC collection.</title>
        <authorList>
            <person name="Joergensen T.S."/>
            <person name="Alvarez Arevalo M."/>
            <person name="Sterndorff E.B."/>
            <person name="Faurdal D."/>
            <person name="Vuksanovic O."/>
            <person name="Mourched A.-S."/>
            <person name="Charusanti P."/>
            <person name="Shaw S."/>
            <person name="Blin K."/>
            <person name="Weber T."/>
        </authorList>
    </citation>
    <scope>NUCLEOTIDE SEQUENCE</scope>
    <source>
        <strain evidence="1">NBC_01482</strain>
    </source>
</reference>
<dbReference type="EMBL" id="CP109441">
    <property type="protein sequence ID" value="WUV46865.1"/>
    <property type="molecule type" value="Genomic_DNA"/>
</dbReference>
<gene>
    <name evidence="1" type="ORF">OG563_00970</name>
</gene>
<dbReference type="Gene3D" id="3.40.50.1820">
    <property type="entry name" value="alpha/beta hydrolase"/>
    <property type="match status" value="1"/>
</dbReference>
<evidence type="ECO:0008006" key="3">
    <source>
        <dbReference type="Google" id="ProtNLM"/>
    </source>
</evidence>
<evidence type="ECO:0000313" key="1">
    <source>
        <dbReference type="EMBL" id="WUV46865.1"/>
    </source>
</evidence>
<organism evidence="1 2">
    <name type="scientific">Nocardia vinacea</name>
    <dbReference type="NCBI Taxonomy" id="96468"/>
    <lineage>
        <taxon>Bacteria</taxon>
        <taxon>Bacillati</taxon>
        <taxon>Actinomycetota</taxon>
        <taxon>Actinomycetes</taxon>
        <taxon>Mycobacteriales</taxon>
        <taxon>Nocardiaceae</taxon>
        <taxon>Nocardia</taxon>
    </lineage>
</organism>
<dbReference type="SUPFAM" id="SSF53474">
    <property type="entry name" value="alpha/beta-Hydrolases"/>
    <property type="match status" value="1"/>
</dbReference>
<sequence length="306" mass="32765">MAAIVLAHGIAQEQYGADLLEAQWLPALAAGVRTAGYGELADQLWRGQRPGMLEVRMAFYGNAFLDPGAQGGGGPVGTEDAELTEQIAEAWLATAAEQAADQRDRLEAQRYLDNSALGTEGAQGFGRKARPAANALTKLKWFAPFGFGMAGKFVNRSLAQVSRYLAEDAVRAYAQQQVLDLIGPETRLVIGHSLGSVVAYEALHRTDQPAALVTLGSPLALQSIIYPLLRPQPPTVPAALTRWENLADRDDIVAAHLDLAPYFPPAPGRDVVPTTHPELDNGSSPHDATHYLTKKSVGRIIAESLS</sequence>
<dbReference type="RefSeq" id="WP_327099780.1">
    <property type="nucleotide sequence ID" value="NZ_CP109149.1"/>
</dbReference>
<protein>
    <recommendedName>
        <fullName evidence="3">Alpha/beta hydrolase</fullName>
    </recommendedName>
</protein>
<keyword evidence="2" id="KW-1185">Reference proteome</keyword>
<proteinExistence type="predicted"/>
<dbReference type="Proteomes" id="UP001432062">
    <property type="component" value="Chromosome"/>
</dbReference>
<evidence type="ECO:0000313" key="2">
    <source>
        <dbReference type="Proteomes" id="UP001432062"/>
    </source>
</evidence>
<accession>A0ABZ1YYA7</accession>
<dbReference type="InterPro" id="IPR029058">
    <property type="entry name" value="AB_hydrolase_fold"/>
</dbReference>